<reference evidence="2" key="2">
    <citation type="submission" date="2020-04" db="EMBL/GenBank/DDBJ databases">
        <authorList>
            <person name="Santos R.A.C."/>
            <person name="Steenwyk J.L."/>
            <person name="Rivero-Menendez O."/>
            <person name="Mead M.E."/>
            <person name="Silva L.P."/>
            <person name="Bastos R.W."/>
            <person name="Alastruey-Izquierdo A."/>
            <person name="Goldman G.H."/>
            <person name="Rokas A."/>
        </authorList>
    </citation>
    <scope>NUCLEOTIDE SEQUENCE</scope>
    <source>
        <strain evidence="2">CNM-CM8927</strain>
    </source>
</reference>
<protein>
    <recommendedName>
        <fullName evidence="1">Alpha-L-rhamnosidase C-terminal domain-containing protein</fullName>
    </recommendedName>
</protein>
<organism evidence="2 3">
    <name type="scientific">Aspergillus lentulus</name>
    <dbReference type="NCBI Taxonomy" id="293939"/>
    <lineage>
        <taxon>Eukaryota</taxon>
        <taxon>Fungi</taxon>
        <taxon>Dikarya</taxon>
        <taxon>Ascomycota</taxon>
        <taxon>Pezizomycotina</taxon>
        <taxon>Eurotiomycetes</taxon>
        <taxon>Eurotiomycetidae</taxon>
        <taxon>Eurotiales</taxon>
        <taxon>Aspergillaceae</taxon>
        <taxon>Aspergillus</taxon>
        <taxon>Aspergillus subgen. Fumigati</taxon>
    </lineage>
</organism>
<dbReference type="Gene3D" id="1.50.10.10">
    <property type="match status" value="1"/>
</dbReference>
<accession>A0AAN6BL76</accession>
<gene>
    <name evidence="2" type="ORF">CNMCM8927_002961</name>
</gene>
<dbReference type="InterPro" id="IPR021369">
    <property type="entry name" value="DUF2985"/>
</dbReference>
<sequence length="419" mass="45665">MRKALDLWQWLRTPLRILITLHGLNVGAWGGMLFLLLCNAAPAMCDPSCNDPDSPRQKWIEIDSQILNALFCIPGFGLAPWRMRASTFGSAGGLVKTPLLLLVYAIRTVRGNRGCLRRHAPDVENELAGVVQCFEHGVPSLLSSLSGVKFIDRLHAFYLADSHTDSFSQEAYALAILSDTVPSTGGVSTRTFLSSMARSLFISAGALAFSHNSAASGWSQKVSPYASGYHLQAALLTRNAATATYLLHTLWGSIGDPAHGNYTGCTWETLDTSGRPGLGAPTSLCHAWGSAPTAELSRHVGGIRAATPGFRRWKVEPVTLGLQWARGRHPVPGGVIQVDWSFDRDGLLTMTVNAPVDTNGTVLLPRPLQVLLKRYQVSGAVRKDIPGSLLFRQYSVLMGVFMERLWIRVEGLMVAYQLR</sequence>
<evidence type="ECO:0000313" key="2">
    <source>
        <dbReference type="EMBL" id="KAF4200550.1"/>
    </source>
</evidence>
<dbReference type="PANTHER" id="PTHR34987">
    <property type="entry name" value="C, PUTATIVE (AFU_ORTHOLOGUE AFUA_3G02880)-RELATED"/>
    <property type="match status" value="1"/>
</dbReference>
<reference evidence="2" key="1">
    <citation type="journal article" date="2020" name="bioRxiv">
        <title>Genomic and phenotypic heterogeneity of clinical isolates of the human pathogens Aspergillus fumigatus, Aspergillus lentulus and Aspergillus fumigatiaffinis.</title>
        <authorList>
            <person name="dos Santos R.A.C."/>
            <person name="Steenwyk J.L."/>
            <person name="Rivero-Menendez O."/>
            <person name="Mead M.E."/>
            <person name="Silva L.P."/>
            <person name="Bastos R.W."/>
            <person name="Alastruey-Izquierdo A."/>
            <person name="Goldman G.H."/>
            <person name="Rokas A."/>
        </authorList>
    </citation>
    <scope>NUCLEOTIDE SEQUENCE</scope>
    <source>
        <strain evidence="2">CNM-CM8927</strain>
    </source>
</reference>
<dbReference type="GO" id="GO:0003824">
    <property type="term" value="F:catalytic activity"/>
    <property type="evidence" value="ECO:0007669"/>
    <property type="project" value="UniProtKB-ARBA"/>
</dbReference>
<comment type="caution">
    <text evidence="2">The sequence shown here is derived from an EMBL/GenBank/DDBJ whole genome shotgun (WGS) entry which is preliminary data.</text>
</comment>
<dbReference type="EMBL" id="JAAAPU010000191">
    <property type="protein sequence ID" value="KAF4200550.1"/>
    <property type="molecule type" value="Genomic_DNA"/>
</dbReference>
<dbReference type="GO" id="GO:0005975">
    <property type="term" value="P:carbohydrate metabolic process"/>
    <property type="evidence" value="ECO:0007669"/>
    <property type="project" value="InterPro"/>
</dbReference>
<feature type="domain" description="Alpha-L-rhamnosidase C-terminal" evidence="1">
    <location>
        <begin position="302"/>
        <end position="367"/>
    </location>
</feature>
<dbReference type="Proteomes" id="UP000649114">
    <property type="component" value="Unassembled WGS sequence"/>
</dbReference>
<dbReference type="Pfam" id="PF11204">
    <property type="entry name" value="DUF2985"/>
    <property type="match status" value="1"/>
</dbReference>
<dbReference type="InterPro" id="IPR012341">
    <property type="entry name" value="6hp_glycosidase-like_sf"/>
</dbReference>
<evidence type="ECO:0000259" key="1">
    <source>
        <dbReference type="Pfam" id="PF17390"/>
    </source>
</evidence>
<dbReference type="PANTHER" id="PTHR34987:SF4">
    <property type="entry name" value="ALPHA-L-RHAMNOSIDASE C-TERMINAL DOMAIN-CONTAINING PROTEIN"/>
    <property type="match status" value="1"/>
</dbReference>
<dbReference type="SUPFAM" id="SSF48208">
    <property type="entry name" value="Six-hairpin glycosidases"/>
    <property type="match status" value="1"/>
</dbReference>
<dbReference type="Gene3D" id="2.60.420.10">
    <property type="entry name" value="Maltose phosphorylase, domain 3"/>
    <property type="match status" value="1"/>
</dbReference>
<proteinExistence type="predicted"/>
<dbReference type="AlphaFoldDB" id="A0AAN6BL76"/>
<dbReference type="Pfam" id="PF17390">
    <property type="entry name" value="Bac_rhamnosid_C"/>
    <property type="match status" value="1"/>
</dbReference>
<dbReference type="InterPro" id="IPR008928">
    <property type="entry name" value="6-hairpin_glycosidase_sf"/>
</dbReference>
<dbReference type="InterPro" id="IPR035398">
    <property type="entry name" value="Bac_rhamnosid_C"/>
</dbReference>
<evidence type="ECO:0000313" key="3">
    <source>
        <dbReference type="Proteomes" id="UP000649114"/>
    </source>
</evidence>
<name>A0AAN6BL76_ASPLE</name>